<evidence type="ECO:0000256" key="3">
    <source>
        <dbReference type="ARBA" id="ARBA00023295"/>
    </source>
</evidence>
<dbReference type="SUPFAM" id="SSF49265">
    <property type="entry name" value="Fibronectin type III"/>
    <property type="match status" value="1"/>
</dbReference>
<dbReference type="GO" id="GO:0004650">
    <property type="term" value="F:polygalacturonase activity"/>
    <property type="evidence" value="ECO:0007669"/>
    <property type="project" value="UniProtKB-EC"/>
</dbReference>
<evidence type="ECO:0000313" key="7">
    <source>
        <dbReference type="Proteomes" id="UP000029072"/>
    </source>
</evidence>
<dbReference type="STRING" id="1437609.BCAL_1136"/>
<dbReference type="EMBL" id="JGYS01000022">
    <property type="protein sequence ID" value="KFI51405.1"/>
    <property type="molecule type" value="Genomic_DNA"/>
</dbReference>
<dbReference type="OrthoDB" id="3196343at2"/>
<keyword evidence="4" id="KW-0624">Polysaccharide degradation</keyword>
<accession>A0A086ZY05</accession>
<organism evidence="6 7">
    <name type="scientific">Bifidobacterium callitrichos DSM 23973</name>
    <dbReference type="NCBI Taxonomy" id="1437609"/>
    <lineage>
        <taxon>Bacteria</taxon>
        <taxon>Bacillati</taxon>
        <taxon>Actinomycetota</taxon>
        <taxon>Actinomycetes</taxon>
        <taxon>Bifidobacteriales</taxon>
        <taxon>Bifidobacteriaceae</taxon>
        <taxon>Bifidobacterium</taxon>
    </lineage>
</organism>
<dbReference type="GO" id="GO:0000272">
    <property type="term" value="P:polysaccharide catabolic process"/>
    <property type="evidence" value="ECO:0007669"/>
    <property type="project" value="UniProtKB-KW"/>
</dbReference>
<dbReference type="eggNOG" id="COG5434">
    <property type="taxonomic scope" value="Bacteria"/>
</dbReference>
<dbReference type="InterPro" id="IPR000743">
    <property type="entry name" value="Glyco_hydro_28"/>
</dbReference>
<proteinExistence type="inferred from homology"/>
<dbReference type="InterPro" id="IPR003961">
    <property type="entry name" value="FN3_dom"/>
</dbReference>
<dbReference type="InterPro" id="IPR006626">
    <property type="entry name" value="PbH1"/>
</dbReference>
<name>A0A086ZY05_9BIFI</name>
<dbReference type="RefSeq" id="WP_052119073.1">
    <property type="nucleotide sequence ID" value="NZ_JDUV01000005.1"/>
</dbReference>
<keyword evidence="2 5" id="KW-0378">Hydrolase</keyword>
<dbReference type="InterPro" id="IPR011050">
    <property type="entry name" value="Pectin_lyase_fold/virulence"/>
</dbReference>
<keyword evidence="3 5" id="KW-0326">Glycosidase</keyword>
<evidence type="ECO:0000256" key="4">
    <source>
        <dbReference type="ARBA" id="ARBA00023326"/>
    </source>
</evidence>
<dbReference type="PANTHER" id="PTHR31339:SF9">
    <property type="entry name" value="PLASMIN AND FIBRONECTIN-BINDING PROTEIN A"/>
    <property type="match status" value="1"/>
</dbReference>
<dbReference type="Gene3D" id="2.160.20.10">
    <property type="entry name" value="Single-stranded right-handed beta-helix, Pectin lyase-like"/>
    <property type="match status" value="1"/>
</dbReference>
<gene>
    <name evidence="6" type="ORF">BCAL_1136</name>
</gene>
<dbReference type="InterPro" id="IPR036116">
    <property type="entry name" value="FN3_sf"/>
</dbReference>
<dbReference type="AlphaFoldDB" id="A0A086ZY05"/>
<dbReference type="SMART" id="SM00710">
    <property type="entry name" value="PbH1"/>
    <property type="match status" value="3"/>
</dbReference>
<evidence type="ECO:0000256" key="1">
    <source>
        <dbReference type="ARBA" id="ARBA00008834"/>
    </source>
</evidence>
<dbReference type="PANTHER" id="PTHR31339">
    <property type="entry name" value="PECTIN LYASE-RELATED"/>
    <property type="match status" value="1"/>
</dbReference>
<dbReference type="InterPro" id="IPR012334">
    <property type="entry name" value="Pectin_lyas_fold"/>
</dbReference>
<evidence type="ECO:0000256" key="2">
    <source>
        <dbReference type="ARBA" id="ARBA00022801"/>
    </source>
</evidence>
<sequence length="515" mass="56404">MTTKTGFLFRAVPRAYSLTVYWDKPETAGASDRYRLRIGDRVIDGIDRTFAVIDGLDPDTEYSVELSLQRRTRTEPEALAAATFRTAVVKRMIDVTAAPYHAIGDGRTLNTDAIQRALDDCGQDEAVLIPAGVFLTGALRMRSHSELVLAEDATLQGSTDPRDYEPRVKARFEGLEMECYASLITVGELDHTVGCTTEDVTIRGKGSILGGGAELMHRVIDSERIRLRDELARLGEAIHEYENADTIPGRVRPRLIDVNNTRGFTLDGLTVGRSSSWNIHMTYCEQVVTCGCTFESVGVWNGDGWDPDSSEDCVLFDCRFHTGDDMVAIKSGKNPEGNAIGRPTSHVRIFGCSSSSGHGVAIGSEMSGGVEDIRIWDCDFAACRYGIHIKGTAKRGGYVRDVTVRDCAIAAITIHAVSYNDDGEGAGSAPMFERYRFEHLDVLGRLRTENGSDRPTTAILIRGFDDPEHWVRDVTLRDIRLGAVPDGSGRIELANCRDVRMDGVSAVGVVTTKVD</sequence>
<dbReference type="SUPFAM" id="SSF51126">
    <property type="entry name" value="Pectin lyase-like"/>
    <property type="match status" value="1"/>
</dbReference>
<evidence type="ECO:0000256" key="5">
    <source>
        <dbReference type="RuleBase" id="RU361169"/>
    </source>
</evidence>
<reference evidence="6 7" key="1">
    <citation type="submission" date="2014-03" db="EMBL/GenBank/DDBJ databases">
        <title>Genomics of Bifidobacteria.</title>
        <authorList>
            <person name="Ventura M."/>
            <person name="Milani C."/>
            <person name="Lugli G.A."/>
        </authorList>
    </citation>
    <scope>NUCLEOTIDE SEQUENCE [LARGE SCALE GENOMIC DNA]</scope>
    <source>
        <strain evidence="6 7">DSM 23973</strain>
    </source>
</reference>
<comment type="similarity">
    <text evidence="1 5">Belongs to the glycosyl hydrolase 28 family.</text>
</comment>
<protein>
    <submittedName>
        <fullName evidence="6">Polygalacturonase</fullName>
        <ecNumber evidence="6">3.2.1.15</ecNumber>
    </submittedName>
</protein>
<dbReference type="Proteomes" id="UP000029072">
    <property type="component" value="Unassembled WGS sequence"/>
</dbReference>
<evidence type="ECO:0000313" key="6">
    <source>
        <dbReference type="EMBL" id="KFI51405.1"/>
    </source>
</evidence>
<dbReference type="CDD" id="cd00063">
    <property type="entry name" value="FN3"/>
    <property type="match status" value="1"/>
</dbReference>
<dbReference type="InterPro" id="IPR051801">
    <property type="entry name" value="GH28_Enzymes"/>
</dbReference>
<comment type="caution">
    <text evidence="6">The sequence shown here is derived from an EMBL/GenBank/DDBJ whole genome shotgun (WGS) entry which is preliminary data.</text>
</comment>
<dbReference type="EC" id="3.2.1.15" evidence="6"/>
<dbReference type="Pfam" id="PF00295">
    <property type="entry name" value="Glyco_hydro_28"/>
    <property type="match status" value="1"/>
</dbReference>
<keyword evidence="4" id="KW-0119">Carbohydrate metabolism</keyword>